<dbReference type="RefSeq" id="WP_243072127.1">
    <property type="nucleotide sequence ID" value="NZ_JAIVFL010000001.1"/>
</dbReference>
<dbReference type="InterPro" id="IPR000391">
    <property type="entry name" value="Rng_hydr_dOase-bsu"/>
</dbReference>
<evidence type="ECO:0000313" key="4">
    <source>
        <dbReference type="Proteomes" id="UP001139068"/>
    </source>
</evidence>
<dbReference type="CDD" id="cd00667">
    <property type="entry name" value="ring_hydroxylating_dioxygenases_beta"/>
    <property type="match status" value="1"/>
</dbReference>
<protein>
    <submittedName>
        <fullName evidence="3">Aromatic-ring-hydroxylating dioxygenase subunit beta</fullName>
    </submittedName>
</protein>
<keyword evidence="4" id="KW-1185">Reference proteome</keyword>
<dbReference type="GO" id="GO:0051213">
    <property type="term" value="F:dioxygenase activity"/>
    <property type="evidence" value="ECO:0007669"/>
    <property type="project" value="UniProtKB-KW"/>
</dbReference>
<dbReference type="PANTHER" id="PTHR41534:SF2">
    <property type="entry name" value="3-PHENYLPROPIONATE_CINNAMIC ACID DIOXYGENASE SUBUNIT BETA"/>
    <property type="match status" value="1"/>
</dbReference>
<dbReference type="Pfam" id="PF00866">
    <property type="entry name" value="Ring_hydroxyl_B"/>
    <property type="match status" value="1"/>
</dbReference>
<dbReference type="SUPFAM" id="SSF54427">
    <property type="entry name" value="NTF2-like"/>
    <property type="match status" value="1"/>
</dbReference>
<dbReference type="EMBL" id="JAIVFL010000001">
    <property type="protein sequence ID" value="MCI4675867.1"/>
    <property type="molecule type" value="Genomic_DNA"/>
</dbReference>
<dbReference type="InterPro" id="IPR032710">
    <property type="entry name" value="NTF2-like_dom_sf"/>
</dbReference>
<organism evidence="3 4">
    <name type="scientific">Candidatus Mycolicibacterium alkanivorans</name>
    <dbReference type="NCBI Taxonomy" id="2954114"/>
    <lineage>
        <taxon>Bacteria</taxon>
        <taxon>Bacillati</taxon>
        <taxon>Actinomycetota</taxon>
        <taxon>Actinomycetes</taxon>
        <taxon>Mycobacteriales</taxon>
        <taxon>Mycobacteriaceae</taxon>
        <taxon>Mycolicibacterium</taxon>
    </lineage>
</organism>
<name>A0ABS9YX91_9MYCO</name>
<dbReference type="PANTHER" id="PTHR41534">
    <property type="entry name" value="BLR3401 PROTEIN"/>
    <property type="match status" value="1"/>
</dbReference>
<keyword evidence="3" id="KW-0223">Dioxygenase</keyword>
<evidence type="ECO:0000256" key="2">
    <source>
        <dbReference type="ARBA" id="ARBA00023002"/>
    </source>
</evidence>
<accession>A0ABS9YX91</accession>
<evidence type="ECO:0000313" key="3">
    <source>
        <dbReference type="EMBL" id="MCI4675867.1"/>
    </source>
</evidence>
<keyword evidence="2" id="KW-0560">Oxidoreductase</keyword>
<comment type="caution">
    <text evidence="3">The sequence shown here is derived from an EMBL/GenBank/DDBJ whole genome shotgun (WGS) entry which is preliminary data.</text>
</comment>
<dbReference type="Proteomes" id="UP001139068">
    <property type="component" value="Unassembled WGS sequence"/>
</dbReference>
<gene>
    <name evidence="3" type="ORF">K9U37_13665</name>
</gene>
<dbReference type="Gene3D" id="3.10.450.50">
    <property type="match status" value="1"/>
</dbReference>
<reference evidence="3" key="1">
    <citation type="journal article" date="2022" name="ISME J.">
        <title>Identification of active gaseous-alkane degraders at natural gas seeps.</title>
        <authorList>
            <person name="Farhan Ul Haque M."/>
            <person name="Hernandez M."/>
            <person name="Crombie A.T."/>
            <person name="Murrell J.C."/>
        </authorList>
    </citation>
    <scope>NUCLEOTIDE SEQUENCE</scope>
    <source>
        <strain evidence="3">ANDR5</strain>
    </source>
</reference>
<proteinExistence type="inferred from homology"/>
<evidence type="ECO:0000256" key="1">
    <source>
        <dbReference type="ARBA" id="ARBA00009570"/>
    </source>
</evidence>
<comment type="similarity">
    <text evidence="1">Belongs to the bacterial ring-hydroxylating dioxygenase beta subunit family.</text>
</comment>
<sequence length="177" mass="20261">MTIEQLTTAPTGAGATAGGAVQRCDVEDLLYLEAQLLDEWRLDEWVQLYTDDAQYIIPANDLPDAAPDRDLVLVNDNKSRLLARVDRLKSRKAHREYPHAITRHQVSNVRILDQSGQEIGVSAYFTVWRFRNGRDDHYVGRYDYRLRRTDGNLRICYKRAVMDMTVLRPAGAVSIIL</sequence>